<dbReference type="Pfam" id="PF00380">
    <property type="entry name" value="Ribosomal_S9"/>
    <property type="match status" value="2"/>
</dbReference>
<accession>A0ABQ5CDG9</accession>
<proteinExistence type="predicted"/>
<dbReference type="SUPFAM" id="SSF57667">
    <property type="entry name" value="beta-beta-alpha zinc fingers"/>
    <property type="match status" value="1"/>
</dbReference>
<reference evidence="7" key="1">
    <citation type="journal article" date="2022" name="Int. J. Mol. Sci.">
        <title>Draft Genome of Tanacetum Coccineum: Genomic Comparison of Closely Related Tanacetum-Family Plants.</title>
        <authorList>
            <person name="Yamashiro T."/>
            <person name="Shiraishi A."/>
            <person name="Nakayama K."/>
            <person name="Satake H."/>
        </authorList>
    </citation>
    <scope>NUCLEOTIDE SEQUENCE</scope>
</reference>
<feature type="compositionally biased region" description="Basic and acidic residues" evidence="4">
    <location>
        <begin position="674"/>
        <end position="689"/>
    </location>
</feature>
<evidence type="ECO:0000313" key="7">
    <source>
        <dbReference type="EMBL" id="GJT24122.1"/>
    </source>
</evidence>
<dbReference type="InterPro" id="IPR014721">
    <property type="entry name" value="Ribsml_uS5_D2-typ_fold_subgr"/>
</dbReference>
<evidence type="ECO:0000259" key="5">
    <source>
        <dbReference type="Pfam" id="PF05699"/>
    </source>
</evidence>
<evidence type="ECO:0000256" key="4">
    <source>
        <dbReference type="SAM" id="MobiDB-lite"/>
    </source>
</evidence>
<feature type="compositionally biased region" description="Basic residues" evidence="4">
    <location>
        <begin position="179"/>
        <end position="193"/>
    </location>
</feature>
<dbReference type="Gene3D" id="3.30.230.10">
    <property type="match status" value="2"/>
</dbReference>
<keyword evidence="1" id="KW-0689">Ribosomal protein</keyword>
<dbReference type="EMBL" id="BQNB010014111">
    <property type="protein sequence ID" value="GJT24122.1"/>
    <property type="molecule type" value="Genomic_DNA"/>
</dbReference>
<comment type="caution">
    <text evidence="7">The sequence shown here is derived from an EMBL/GenBank/DDBJ whole genome shotgun (WGS) entry which is preliminary data.</text>
</comment>
<dbReference type="Pfam" id="PF05699">
    <property type="entry name" value="Dimer_Tnp_hAT"/>
    <property type="match status" value="1"/>
</dbReference>
<dbReference type="PANTHER" id="PTHR46481">
    <property type="entry name" value="ZINC FINGER BED DOMAIN-CONTAINING PROTEIN 4"/>
    <property type="match status" value="1"/>
</dbReference>
<dbReference type="InterPro" id="IPR012337">
    <property type="entry name" value="RNaseH-like_sf"/>
</dbReference>
<keyword evidence="2" id="KW-0238">DNA-binding</keyword>
<dbReference type="SUPFAM" id="SSF53098">
    <property type="entry name" value="Ribonuclease H-like"/>
    <property type="match status" value="1"/>
</dbReference>
<protein>
    <submittedName>
        <fullName evidence="7">Zinc finger BED domain-containing protein RICESLEEPER 2-like protein</fullName>
    </submittedName>
</protein>
<evidence type="ECO:0000256" key="2">
    <source>
        <dbReference type="ARBA" id="ARBA00023125"/>
    </source>
</evidence>
<reference evidence="7" key="2">
    <citation type="submission" date="2022-01" db="EMBL/GenBank/DDBJ databases">
        <authorList>
            <person name="Yamashiro T."/>
            <person name="Shiraishi A."/>
            <person name="Satake H."/>
            <person name="Nakayama K."/>
        </authorList>
    </citation>
    <scope>NUCLEOTIDE SEQUENCE</scope>
</reference>
<gene>
    <name evidence="7" type="ORF">Tco_0894059</name>
</gene>
<dbReference type="InterPro" id="IPR025525">
    <property type="entry name" value="hAT-like_transposase_RNase-H"/>
</dbReference>
<dbReference type="Pfam" id="PF14372">
    <property type="entry name" value="hAT-like_RNase-H"/>
    <property type="match status" value="1"/>
</dbReference>
<feature type="region of interest" description="Disordered" evidence="4">
    <location>
        <begin position="170"/>
        <end position="196"/>
    </location>
</feature>
<dbReference type="SUPFAM" id="SSF140996">
    <property type="entry name" value="Hermes dimerisation domain"/>
    <property type="match status" value="1"/>
</dbReference>
<evidence type="ECO:0000259" key="6">
    <source>
        <dbReference type="Pfam" id="PF14372"/>
    </source>
</evidence>
<keyword evidence="3" id="KW-0687">Ribonucleoprotein</keyword>
<dbReference type="InterPro" id="IPR000754">
    <property type="entry name" value="Ribosomal_uS9"/>
</dbReference>
<dbReference type="InterPro" id="IPR020568">
    <property type="entry name" value="Ribosomal_Su5_D2-typ_SF"/>
</dbReference>
<keyword evidence="8" id="KW-1185">Reference proteome</keyword>
<evidence type="ECO:0000256" key="3">
    <source>
        <dbReference type="ARBA" id="ARBA00023274"/>
    </source>
</evidence>
<feature type="domain" description="hAT-like transposase RNase-H fold" evidence="6">
    <location>
        <begin position="542"/>
        <end position="655"/>
    </location>
</feature>
<evidence type="ECO:0000313" key="8">
    <source>
        <dbReference type="Proteomes" id="UP001151760"/>
    </source>
</evidence>
<sequence length="844" mass="96392">MSTKLKSLGPDHAFGYLIAASGITDDMLDSLMALKDLDDVPGLPPLSTIEDMLYEKYTCKATRADVERQKQEEIANARVRQVDSEGRAYGTGKRKCSIARAWIEPGDGAIRLGMSRALQNWAPDQFCPTLKEAGFLTRDSRIVERKKPGKAKARKSFQWMSSSSMEILEETTEEVKSSKNNKGKQPKARKKRSPVWNDFEQQKLKKGELPEDVKAMCLHCGELYLCHTRKYGITNLKNHLGRCTPYLEKKSKSQTHITFEGGDVNKMMAWKFDQNKSKRALAHMIVVDELPFSFVENSGFRHYQRINQPLFDVPCRGTITKECLTMYLEEKSKLRETLQKNIGRVCLTTDGWTSNKKKSYMALTAHFIDNEWNLVKKVLNFRELDGHRGIDIGKGVESCLSEWGFDNILSISVDNASANDSAIDFMKLILEKNYNCLLKGKWMHIRCAAHVVNLIVQDGMKKVDSSIEGIRCAVKWIKKSGTRIEKFTKCAQSARCDSTKSLVLDCPTRRKGHSVPTSGDWIKAKKLCHFLKVFYEITLRISVTKYVTSHTLVNELATIRALLRKQLDCDIHGETPADKHLYDIAKVMQPKFDKYYCEVENMNLLVYFAFILDPRNKYDFLDVIMEDHYGTEGISVVAKKTDYIKGELKLFYEDYVRIHAPSSTTSSTSCKRQRTTDISDEPDHGDMLRSRMKRGQSSNSSTSELDKYVGEICEPFDKSVRFDILQWWKVNSQRFPILSLMARDVLAIPISTVASESVFSTSGRVLDSYRSSLGDKTIECLICTQDWLRIGLNPQKDEDLDTIAQIEKALMEQEVGFLTRDSRIVERKKPGKAKARKSFQWVKR</sequence>
<dbReference type="SUPFAM" id="SSF54211">
    <property type="entry name" value="Ribosomal protein S5 domain 2-like"/>
    <property type="match status" value="2"/>
</dbReference>
<dbReference type="PANTHER" id="PTHR46481:SF7">
    <property type="entry name" value="ZINC FINGER BED DOMAIN-CONTAINING PROTEIN RICESLEEPER 2-LIKE"/>
    <property type="match status" value="1"/>
</dbReference>
<dbReference type="InterPro" id="IPR052035">
    <property type="entry name" value="ZnF_BED_domain_contain"/>
</dbReference>
<name>A0ABQ5CDG9_9ASTR</name>
<feature type="region of interest" description="Disordered" evidence="4">
    <location>
        <begin position="662"/>
        <end position="702"/>
    </location>
</feature>
<dbReference type="InterPro" id="IPR036236">
    <property type="entry name" value="Znf_C2H2_sf"/>
</dbReference>
<feature type="domain" description="HAT C-terminal dimerisation" evidence="5">
    <location>
        <begin position="704"/>
        <end position="788"/>
    </location>
</feature>
<dbReference type="Proteomes" id="UP001151760">
    <property type="component" value="Unassembled WGS sequence"/>
</dbReference>
<evidence type="ECO:0000256" key="1">
    <source>
        <dbReference type="ARBA" id="ARBA00022980"/>
    </source>
</evidence>
<dbReference type="InterPro" id="IPR008906">
    <property type="entry name" value="HATC_C_dom"/>
</dbReference>
<dbReference type="SMART" id="SM00614">
    <property type="entry name" value="ZnF_BED"/>
    <property type="match status" value="1"/>
</dbReference>
<organism evidence="7 8">
    <name type="scientific">Tanacetum coccineum</name>
    <dbReference type="NCBI Taxonomy" id="301880"/>
    <lineage>
        <taxon>Eukaryota</taxon>
        <taxon>Viridiplantae</taxon>
        <taxon>Streptophyta</taxon>
        <taxon>Embryophyta</taxon>
        <taxon>Tracheophyta</taxon>
        <taxon>Spermatophyta</taxon>
        <taxon>Magnoliopsida</taxon>
        <taxon>eudicotyledons</taxon>
        <taxon>Gunneridae</taxon>
        <taxon>Pentapetalae</taxon>
        <taxon>asterids</taxon>
        <taxon>campanulids</taxon>
        <taxon>Asterales</taxon>
        <taxon>Asteraceae</taxon>
        <taxon>Asteroideae</taxon>
        <taxon>Anthemideae</taxon>
        <taxon>Anthemidinae</taxon>
        <taxon>Tanacetum</taxon>
    </lineage>
</organism>